<evidence type="ECO:0000313" key="1">
    <source>
        <dbReference type="EMBL" id="AZG45203.1"/>
    </source>
</evidence>
<dbReference type="AlphaFoldDB" id="A0A3G8JJM7"/>
<dbReference type="InterPro" id="IPR007497">
    <property type="entry name" value="SIMPL/DUF541"/>
</dbReference>
<organism evidence="1 2">
    <name type="scientific">Gordonia insulae</name>
    <dbReference type="NCBI Taxonomy" id="2420509"/>
    <lineage>
        <taxon>Bacteria</taxon>
        <taxon>Bacillati</taxon>
        <taxon>Actinomycetota</taxon>
        <taxon>Actinomycetes</taxon>
        <taxon>Mycobacteriales</taxon>
        <taxon>Gordoniaceae</taxon>
        <taxon>Gordonia</taxon>
    </lineage>
</organism>
<dbReference type="EMBL" id="CP033972">
    <property type="protein sequence ID" value="AZG45203.1"/>
    <property type="molecule type" value="Genomic_DNA"/>
</dbReference>
<dbReference type="Proteomes" id="UP000271469">
    <property type="component" value="Chromosome"/>
</dbReference>
<protein>
    <submittedName>
        <fullName evidence="1">26 kDa periplasmic immunogenic protein</fullName>
    </submittedName>
</protein>
<dbReference type="OrthoDB" id="3724496at2"/>
<sequence>MSPLEIVVRGVARRKYRPERAILDLTVHLEGRARESVYRDATTMHGAVVESLKELLARDVVDEWSSDTLRVYSYRPYDSNGNRRDPVYSTRIKVDAEFTDFEELSKFIDRWAAVDGVDVGHVEWGIPQDNRRTYERELRREAVDDAVAKAQAYADAVGRGAVTATQLADPNMLSTSRSARAMSDPLGIPGDGSGSAPALELRSEDIEIAVAVDARFVAD</sequence>
<evidence type="ECO:0000313" key="2">
    <source>
        <dbReference type="Proteomes" id="UP000271469"/>
    </source>
</evidence>
<dbReference type="Gene3D" id="3.30.110.170">
    <property type="entry name" value="Protein of unknown function (DUF541), domain 1"/>
    <property type="match status" value="1"/>
</dbReference>
<reference evidence="1 2" key="1">
    <citation type="submission" date="2018-11" db="EMBL/GenBank/DDBJ databases">
        <title>Gordonia insulae sp. nov., isolated from an island soil.</title>
        <authorList>
            <person name="Kim Y.S."/>
            <person name="Kim S.B."/>
        </authorList>
    </citation>
    <scope>NUCLEOTIDE SEQUENCE [LARGE SCALE GENOMIC DNA]</scope>
    <source>
        <strain evidence="1 2">MMS17-SY073</strain>
    </source>
</reference>
<dbReference type="Gene3D" id="3.30.70.2970">
    <property type="entry name" value="Protein of unknown function (DUF541), domain 2"/>
    <property type="match status" value="1"/>
</dbReference>
<name>A0A3G8JJM7_9ACTN</name>
<proteinExistence type="predicted"/>
<accession>A0A3G8JJM7</accession>
<dbReference type="GO" id="GO:0006974">
    <property type="term" value="P:DNA damage response"/>
    <property type="evidence" value="ECO:0007669"/>
    <property type="project" value="TreeGrafter"/>
</dbReference>
<gene>
    <name evidence="1" type="ORF">D7316_01798</name>
</gene>
<dbReference type="InterPro" id="IPR052022">
    <property type="entry name" value="26kDa_periplasmic_antigen"/>
</dbReference>
<dbReference type="PANTHER" id="PTHR34387">
    <property type="entry name" value="SLR1258 PROTEIN"/>
    <property type="match status" value="1"/>
</dbReference>
<dbReference type="RefSeq" id="WP_124707954.1">
    <property type="nucleotide sequence ID" value="NZ_CP033972.1"/>
</dbReference>
<keyword evidence="2" id="KW-1185">Reference proteome</keyword>
<dbReference type="KEGG" id="gom:D7316_01798"/>
<dbReference type="PANTHER" id="PTHR34387:SF2">
    <property type="entry name" value="SLR1258 PROTEIN"/>
    <property type="match status" value="1"/>
</dbReference>
<dbReference type="Pfam" id="PF04402">
    <property type="entry name" value="SIMPL"/>
    <property type="match status" value="1"/>
</dbReference>